<feature type="region of interest" description="Disordered" evidence="1">
    <location>
        <begin position="183"/>
        <end position="215"/>
    </location>
</feature>
<protein>
    <recommendedName>
        <fullName evidence="3">Membrane dipeptidase</fullName>
    </recommendedName>
</protein>
<evidence type="ECO:0000313" key="2">
    <source>
        <dbReference type="EMBL" id="SVB88668.1"/>
    </source>
</evidence>
<accession>A0A382HMZ5</accession>
<dbReference type="InterPro" id="IPR008257">
    <property type="entry name" value="Pept_M19"/>
</dbReference>
<feature type="non-terminal residue" evidence="2">
    <location>
        <position position="215"/>
    </location>
</feature>
<dbReference type="EMBL" id="UINC01062240">
    <property type="protein sequence ID" value="SVB88668.1"/>
    <property type="molecule type" value="Genomic_DNA"/>
</dbReference>
<gene>
    <name evidence="2" type="ORF">METZ01_LOCUS241522</name>
</gene>
<name>A0A382HMZ5_9ZZZZ</name>
<dbReference type="GO" id="GO:0006508">
    <property type="term" value="P:proteolysis"/>
    <property type="evidence" value="ECO:0007669"/>
    <property type="project" value="InterPro"/>
</dbReference>
<dbReference type="SUPFAM" id="SSF51556">
    <property type="entry name" value="Metallo-dependent hydrolases"/>
    <property type="match status" value="1"/>
</dbReference>
<dbReference type="PROSITE" id="PS51365">
    <property type="entry name" value="RENAL_DIPEPTIDASE_2"/>
    <property type="match status" value="1"/>
</dbReference>
<dbReference type="PROSITE" id="PS51257">
    <property type="entry name" value="PROKAR_LIPOPROTEIN"/>
    <property type="match status" value="1"/>
</dbReference>
<organism evidence="2">
    <name type="scientific">marine metagenome</name>
    <dbReference type="NCBI Taxonomy" id="408172"/>
    <lineage>
        <taxon>unclassified sequences</taxon>
        <taxon>metagenomes</taxon>
        <taxon>ecological metagenomes</taxon>
    </lineage>
</organism>
<proteinExistence type="predicted"/>
<dbReference type="PANTHER" id="PTHR10443:SF12">
    <property type="entry name" value="DIPEPTIDASE"/>
    <property type="match status" value="1"/>
</dbReference>
<evidence type="ECO:0000256" key="1">
    <source>
        <dbReference type="SAM" id="MobiDB-lite"/>
    </source>
</evidence>
<dbReference type="InterPro" id="IPR032466">
    <property type="entry name" value="Metal_Hydrolase"/>
</dbReference>
<dbReference type="Gene3D" id="3.20.20.140">
    <property type="entry name" value="Metal-dependent hydrolases"/>
    <property type="match status" value="1"/>
</dbReference>
<dbReference type="PANTHER" id="PTHR10443">
    <property type="entry name" value="MICROSOMAL DIPEPTIDASE"/>
    <property type="match status" value="1"/>
</dbReference>
<dbReference type="AlphaFoldDB" id="A0A382HMZ5"/>
<dbReference type="Pfam" id="PF01244">
    <property type="entry name" value="Peptidase_M19"/>
    <property type="match status" value="1"/>
</dbReference>
<sequence length="215" mass="23298">MSRSVLPKTTLSLVILLLGCGQGERAEAPPLEDLEARARAIHDSVITIDTHDDIGYDFATPAVDPLNADRQVNLEKMRAGGLDAGFFIVFVGQTDRTPTNYEAAQEAAMTKFEAIHRMAEELYQDQIEIAYSSSDVERIHGEGKLVAAIGIENGYVIGDDLSLLERYHGLGARYMTLAHSGHNDIADSSTPREGLGDLDEEHGGLSPFGEEVVTA</sequence>
<evidence type="ECO:0008006" key="3">
    <source>
        <dbReference type="Google" id="ProtNLM"/>
    </source>
</evidence>
<reference evidence="2" key="1">
    <citation type="submission" date="2018-05" db="EMBL/GenBank/DDBJ databases">
        <authorList>
            <person name="Lanie J.A."/>
            <person name="Ng W.-L."/>
            <person name="Kazmierczak K.M."/>
            <person name="Andrzejewski T.M."/>
            <person name="Davidsen T.M."/>
            <person name="Wayne K.J."/>
            <person name="Tettelin H."/>
            <person name="Glass J.I."/>
            <person name="Rusch D."/>
            <person name="Podicherti R."/>
            <person name="Tsui H.-C.T."/>
            <person name="Winkler M.E."/>
        </authorList>
    </citation>
    <scope>NUCLEOTIDE SEQUENCE</scope>
</reference>
<dbReference type="GO" id="GO:0070573">
    <property type="term" value="F:metallodipeptidase activity"/>
    <property type="evidence" value="ECO:0007669"/>
    <property type="project" value="InterPro"/>
</dbReference>